<comment type="similarity">
    <text evidence="1">Belongs to the SMG9 family.</text>
</comment>
<proteinExistence type="inferred from homology"/>
<dbReference type="InterPro" id="IPR039177">
    <property type="entry name" value="SMG9"/>
</dbReference>
<gene>
    <name evidence="3" type="ORF">GH714_020196</name>
</gene>
<keyword evidence="4" id="KW-1185">Reference proteome</keyword>
<keyword evidence="2" id="KW-0866">Nonsense-mediated mRNA decay</keyword>
<dbReference type="EMBL" id="JAAGAX010000008">
    <property type="protein sequence ID" value="KAF2306659.1"/>
    <property type="molecule type" value="Genomic_DNA"/>
</dbReference>
<dbReference type="PANTHER" id="PTHR14270:SF0">
    <property type="entry name" value="NONSENSE-MEDIATED MRNA DECAY FACTOR SMG9"/>
    <property type="match status" value="1"/>
</dbReference>
<dbReference type="PANTHER" id="PTHR14270">
    <property type="entry name" value="NONSENSE-MEDIATED MRNA DECAY FACTOR SMG9"/>
    <property type="match status" value="1"/>
</dbReference>
<evidence type="ECO:0000256" key="1">
    <source>
        <dbReference type="ARBA" id="ARBA00007712"/>
    </source>
</evidence>
<sequence>MAGSTGGTGSSSPSTVPPAPKILLAKPGLVTTGPVVGKFGRGGAEDETVPHRSRLPAIGSLNLLSDSWEFHIDRFLPFLTENTDFTVIGVIGPPGVGKSTIMNELYGFDAGSPGMLPPFSVQSEDNRAMARHCSVGIEPRISAERLILLDTQPVFSPSVLAEMMRPDGSSTISVLSGENLSAELAHELMAIQLGVLLASICHILLVVSDGVNDDNMWRLMLTVDLLKHGIPDPSSLLQSSTGGPERENKDKLFEGEEYMATPVFVHTKLQDQNVTPLNLVQMRKALAQYFSSSSFIRGRWGNMRKENFFSSTASSTSNDFHAMPLNLFLIPSKNKDDLPRAQHESYNSALWKLRDEVLSMNCPSFARTVSERDWLKNSAKIWEQVKSSAVIAEYSRTLQNSGMFRR</sequence>
<comment type="caution">
    <text evidence="3">The sequence shown here is derived from an EMBL/GenBank/DDBJ whole genome shotgun (WGS) entry which is preliminary data.</text>
</comment>
<protein>
    <recommendedName>
        <fullName evidence="5">Protein SMG9</fullName>
    </recommendedName>
</protein>
<evidence type="ECO:0008006" key="5">
    <source>
        <dbReference type="Google" id="ProtNLM"/>
    </source>
</evidence>
<evidence type="ECO:0000313" key="3">
    <source>
        <dbReference type="EMBL" id="KAF2306659.1"/>
    </source>
</evidence>
<name>A0A6A6M3W8_HEVBR</name>
<accession>A0A6A6M3W8</accession>
<dbReference type="AlphaFoldDB" id="A0A6A6M3W8"/>
<dbReference type="GO" id="GO:0000184">
    <property type="term" value="P:nuclear-transcribed mRNA catabolic process, nonsense-mediated decay"/>
    <property type="evidence" value="ECO:0007669"/>
    <property type="project" value="UniProtKB-KW"/>
</dbReference>
<dbReference type="InterPro" id="IPR027417">
    <property type="entry name" value="P-loop_NTPase"/>
</dbReference>
<evidence type="ECO:0000256" key="2">
    <source>
        <dbReference type="ARBA" id="ARBA00023161"/>
    </source>
</evidence>
<dbReference type="SUPFAM" id="SSF52540">
    <property type="entry name" value="P-loop containing nucleoside triphosphate hydrolases"/>
    <property type="match status" value="2"/>
</dbReference>
<evidence type="ECO:0000313" key="4">
    <source>
        <dbReference type="Proteomes" id="UP000467840"/>
    </source>
</evidence>
<dbReference type="Proteomes" id="UP000467840">
    <property type="component" value="Chromosome 9"/>
</dbReference>
<reference evidence="3 4" key="1">
    <citation type="journal article" date="2020" name="Mol. Plant">
        <title>The Chromosome-Based Rubber Tree Genome Provides New Insights into Spurge Genome Evolution and Rubber Biosynthesis.</title>
        <authorList>
            <person name="Liu J."/>
            <person name="Shi C."/>
            <person name="Shi C.C."/>
            <person name="Li W."/>
            <person name="Zhang Q.J."/>
            <person name="Zhang Y."/>
            <person name="Li K."/>
            <person name="Lu H.F."/>
            <person name="Shi C."/>
            <person name="Zhu S.T."/>
            <person name="Xiao Z.Y."/>
            <person name="Nan H."/>
            <person name="Yue Y."/>
            <person name="Zhu X.G."/>
            <person name="Wu Y."/>
            <person name="Hong X.N."/>
            <person name="Fan G.Y."/>
            <person name="Tong Y."/>
            <person name="Zhang D."/>
            <person name="Mao C.L."/>
            <person name="Liu Y.L."/>
            <person name="Hao S.J."/>
            <person name="Liu W.Q."/>
            <person name="Lv M.Q."/>
            <person name="Zhang H.B."/>
            <person name="Liu Y."/>
            <person name="Hu-Tang G.R."/>
            <person name="Wang J.P."/>
            <person name="Wang J.H."/>
            <person name="Sun Y.H."/>
            <person name="Ni S.B."/>
            <person name="Chen W.B."/>
            <person name="Zhang X.C."/>
            <person name="Jiao Y.N."/>
            <person name="Eichler E.E."/>
            <person name="Li G.H."/>
            <person name="Liu X."/>
            <person name="Gao L.Z."/>
        </authorList>
    </citation>
    <scope>NUCLEOTIDE SEQUENCE [LARGE SCALE GENOMIC DNA]</scope>
    <source>
        <strain evidence="4">cv. GT1</strain>
        <tissue evidence="3">Leaf</tissue>
    </source>
</reference>
<organism evidence="3 4">
    <name type="scientific">Hevea brasiliensis</name>
    <name type="common">Para rubber tree</name>
    <name type="synonym">Siphonia brasiliensis</name>
    <dbReference type="NCBI Taxonomy" id="3981"/>
    <lineage>
        <taxon>Eukaryota</taxon>
        <taxon>Viridiplantae</taxon>
        <taxon>Streptophyta</taxon>
        <taxon>Embryophyta</taxon>
        <taxon>Tracheophyta</taxon>
        <taxon>Spermatophyta</taxon>
        <taxon>Magnoliopsida</taxon>
        <taxon>eudicotyledons</taxon>
        <taxon>Gunneridae</taxon>
        <taxon>Pentapetalae</taxon>
        <taxon>rosids</taxon>
        <taxon>fabids</taxon>
        <taxon>Malpighiales</taxon>
        <taxon>Euphorbiaceae</taxon>
        <taxon>Crotonoideae</taxon>
        <taxon>Micrandreae</taxon>
        <taxon>Hevea</taxon>
    </lineage>
</organism>